<dbReference type="EMBL" id="DROD01000410">
    <property type="protein sequence ID" value="HHJ52730.1"/>
    <property type="molecule type" value="Genomic_DNA"/>
</dbReference>
<proteinExistence type="predicted"/>
<dbReference type="GO" id="GO:0006654">
    <property type="term" value="P:phosphatidic acid biosynthetic process"/>
    <property type="evidence" value="ECO:0007669"/>
    <property type="project" value="TreeGrafter"/>
</dbReference>
<dbReference type="GO" id="GO:0042171">
    <property type="term" value="F:lysophosphatidic acid acyltransferase activity"/>
    <property type="evidence" value="ECO:0007669"/>
    <property type="project" value="TreeGrafter"/>
</dbReference>
<accession>A0A7V5PQ67</accession>
<organism evidence="2">
    <name type="scientific">Caldithrix abyssi</name>
    <dbReference type="NCBI Taxonomy" id="187145"/>
    <lineage>
        <taxon>Bacteria</taxon>
        <taxon>Pseudomonadati</taxon>
        <taxon>Calditrichota</taxon>
        <taxon>Calditrichia</taxon>
        <taxon>Calditrichales</taxon>
        <taxon>Calditrichaceae</taxon>
        <taxon>Caldithrix</taxon>
    </lineage>
</organism>
<dbReference type="Gene3D" id="3.40.50.1820">
    <property type="entry name" value="alpha/beta hydrolase"/>
    <property type="match status" value="1"/>
</dbReference>
<comment type="caution">
    <text evidence="2">The sequence shown here is derived from an EMBL/GenBank/DDBJ whole genome shotgun (WGS) entry which is preliminary data.</text>
</comment>
<dbReference type="AlphaFoldDB" id="A0A7V5PQ67"/>
<reference evidence="2" key="1">
    <citation type="journal article" date="2020" name="mSystems">
        <title>Genome- and Community-Level Interaction Insights into Carbon Utilization and Element Cycling Functions of Hydrothermarchaeota in Hydrothermal Sediment.</title>
        <authorList>
            <person name="Zhou Z."/>
            <person name="Liu Y."/>
            <person name="Xu W."/>
            <person name="Pan J."/>
            <person name="Luo Z.H."/>
            <person name="Li M."/>
        </authorList>
    </citation>
    <scope>NUCLEOTIDE SEQUENCE [LARGE SCALE GENOMIC DNA]</scope>
    <source>
        <strain evidence="2">HyVt-527</strain>
    </source>
</reference>
<gene>
    <name evidence="2" type="ORF">ENJ89_06005</name>
</gene>
<dbReference type="InterPro" id="IPR029058">
    <property type="entry name" value="AB_hydrolase_fold"/>
</dbReference>
<dbReference type="Proteomes" id="UP000886124">
    <property type="component" value="Unassembled WGS sequence"/>
</dbReference>
<name>A0A7V5PQ67_CALAY</name>
<sequence length="263" mass="30101">MRLEVVKQIPGNKTFNHPILFVHGMWHGAWCWQEHFMPYFSEAGFEVWAFSLRGHGQSTGREKLRWTSLNDYVADLQQVVSEMPAAPVLVGHSMGGMIVQKYLEEHHEIPAAVLMASGPPNGLLKVTLRVMAMFPATFVKCNLTLSLYPLVKHPDKVRRLFFADSFPEEKVTEYTNRLQDESYRAYLDLLLLNLPKPQKVQTPLLVLGGEQDQLFSKKEVRYTANVYGSEAVIFPDMGHDMMLDAGWQAVADRIIRWLRHSTD</sequence>
<feature type="domain" description="AB hydrolase-1" evidence="1">
    <location>
        <begin position="19"/>
        <end position="252"/>
    </location>
</feature>
<dbReference type="GO" id="GO:0052689">
    <property type="term" value="F:carboxylic ester hydrolase activity"/>
    <property type="evidence" value="ECO:0007669"/>
    <property type="project" value="TreeGrafter"/>
</dbReference>
<dbReference type="PANTHER" id="PTHR42886:SF42">
    <property type="entry name" value="ALPHA_BETA-HYDROLASES SUPERFAMILY PROTEIN"/>
    <property type="match status" value="1"/>
</dbReference>
<dbReference type="InterPro" id="IPR000073">
    <property type="entry name" value="AB_hydrolase_1"/>
</dbReference>
<dbReference type="PANTHER" id="PTHR42886">
    <property type="entry name" value="RE40534P-RELATED"/>
    <property type="match status" value="1"/>
</dbReference>
<keyword evidence="2" id="KW-0378">Hydrolase</keyword>
<dbReference type="GO" id="GO:0055088">
    <property type="term" value="P:lipid homeostasis"/>
    <property type="evidence" value="ECO:0007669"/>
    <property type="project" value="TreeGrafter"/>
</dbReference>
<dbReference type="SUPFAM" id="SSF53474">
    <property type="entry name" value="alpha/beta-Hydrolases"/>
    <property type="match status" value="1"/>
</dbReference>
<dbReference type="Pfam" id="PF12697">
    <property type="entry name" value="Abhydrolase_6"/>
    <property type="match status" value="1"/>
</dbReference>
<protein>
    <submittedName>
        <fullName evidence="2">Alpha/beta hydrolase</fullName>
    </submittedName>
</protein>
<evidence type="ECO:0000313" key="2">
    <source>
        <dbReference type="EMBL" id="HHJ52730.1"/>
    </source>
</evidence>
<evidence type="ECO:0000259" key="1">
    <source>
        <dbReference type="Pfam" id="PF12697"/>
    </source>
</evidence>